<dbReference type="PANTHER" id="PTHR30330">
    <property type="entry name" value="AGSS FAMILY TRANSPORTER, SODIUM-ALANINE"/>
    <property type="match status" value="1"/>
</dbReference>
<keyword evidence="5 8" id="KW-0812">Transmembrane</keyword>
<feature type="transmembrane region" description="Helical" evidence="8">
    <location>
        <begin position="148"/>
        <end position="165"/>
    </location>
</feature>
<comment type="subcellular location">
    <subcellularLocation>
        <location evidence="1 8">Cell membrane</location>
        <topology evidence="1 8">Multi-pass membrane protein</topology>
    </subcellularLocation>
</comment>
<dbReference type="GO" id="GO:0005283">
    <property type="term" value="F:amino acid:sodium symporter activity"/>
    <property type="evidence" value="ECO:0007669"/>
    <property type="project" value="InterPro"/>
</dbReference>
<evidence type="ECO:0000256" key="3">
    <source>
        <dbReference type="ARBA" id="ARBA00022448"/>
    </source>
</evidence>
<feature type="transmembrane region" description="Helical" evidence="8">
    <location>
        <begin position="368"/>
        <end position="391"/>
    </location>
</feature>
<keyword evidence="8" id="KW-0769">Symport</keyword>
<dbReference type="OrthoDB" id="9804874at2"/>
<evidence type="ECO:0000313" key="9">
    <source>
        <dbReference type="EMBL" id="EIM56825.1"/>
    </source>
</evidence>
<sequence>MEAVTDIVEQFDSLVWGIPMLVLLIGTGVFLSVRLGFMQFCRFGYIMRHTVGRLFEKKENREGSLTPVQAVTTALAGTVGTGNIAGVAGAIALGGPGAIFWMWIAALFGMCTKYSEILLAVHYRKKNGKGDFVGGPMYYIRDGLGEKWNWLAVIFCIFGSIAALGTGNMTQINTIATSIGSVVQSFHESIPQEGLGVVYMVVGIAAALVTILVLFGGMQRIGNVTEKLVPIMALVYILAAITVVLTHAGRIGDVFAQIFQGAFAPSAISGGLAGVAVQQAIKAGFGRGIFSNEAGLGTAPIAHAAADVEHPVQQAMYGVFEVFMDTIVICTLTAMAILISGCAPEFYGQSAGTDLTIMAFGTTFGNRIASMVIALCITMFAYSTLLSWALYGGRCFEFLFGRKGMKVYYVIYVAFVILGANVKLGLVWTIADAMNALMAVPNLIAVLSLSPVVYTVTKKYFVS</sequence>
<evidence type="ECO:0000256" key="1">
    <source>
        <dbReference type="ARBA" id="ARBA00004651"/>
    </source>
</evidence>
<dbReference type="EMBL" id="CM001487">
    <property type="protein sequence ID" value="EIM56825.1"/>
    <property type="molecule type" value="Genomic_DNA"/>
</dbReference>
<dbReference type="Gene3D" id="1.20.1740.10">
    <property type="entry name" value="Amino acid/polyamine transporter I"/>
    <property type="match status" value="1"/>
</dbReference>
<dbReference type="HOGENOM" id="CLU_024867_1_2_9"/>
<gene>
    <name evidence="9" type="ORF">EubceDRAFT1_1000</name>
</gene>
<name>I5ASQ2_EUBC6</name>
<dbReference type="PROSITE" id="PS00873">
    <property type="entry name" value="NA_ALANINE_SYMP"/>
    <property type="match status" value="1"/>
</dbReference>
<evidence type="ECO:0000256" key="6">
    <source>
        <dbReference type="ARBA" id="ARBA00022989"/>
    </source>
</evidence>
<accession>I5ASQ2</accession>
<keyword evidence="3 8" id="KW-0813">Transport</keyword>
<evidence type="ECO:0000256" key="2">
    <source>
        <dbReference type="ARBA" id="ARBA00009261"/>
    </source>
</evidence>
<protein>
    <submittedName>
        <fullName evidence="9">Amino acid carrier protein</fullName>
    </submittedName>
</protein>
<feature type="transmembrane region" description="Helical" evidence="8">
    <location>
        <begin position="326"/>
        <end position="348"/>
    </location>
</feature>
<proteinExistence type="inferred from homology"/>
<feature type="transmembrane region" description="Helical" evidence="8">
    <location>
        <begin position="436"/>
        <end position="457"/>
    </location>
</feature>
<dbReference type="eggNOG" id="COG1115">
    <property type="taxonomic scope" value="Bacteria"/>
</dbReference>
<dbReference type="AlphaFoldDB" id="I5ASQ2"/>
<keyword evidence="7 8" id="KW-0472">Membrane</keyword>
<dbReference type="STRING" id="633697.EubceDRAFT1_1000"/>
<dbReference type="PRINTS" id="PR00175">
    <property type="entry name" value="NAALASMPORT"/>
</dbReference>
<evidence type="ECO:0000256" key="8">
    <source>
        <dbReference type="RuleBase" id="RU363064"/>
    </source>
</evidence>
<dbReference type="PANTHER" id="PTHR30330:SF3">
    <property type="entry name" value="TRANSCRIPTIONAL REGULATOR, LRP FAMILY"/>
    <property type="match status" value="1"/>
</dbReference>
<feature type="transmembrane region" description="Helical" evidence="8">
    <location>
        <begin position="228"/>
        <end position="248"/>
    </location>
</feature>
<organism evidence="9 10">
    <name type="scientific">Eubacterium cellulosolvens (strain ATCC 43171 / JCM 9499 / 6)</name>
    <name type="common">Cillobacterium cellulosolvens</name>
    <dbReference type="NCBI Taxonomy" id="633697"/>
    <lineage>
        <taxon>Bacteria</taxon>
        <taxon>Bacillati</taxon>
        <taxon>Bacillota</taxon>
        <taxon>Clostridia</taxon>
        <taxon>Eubacteriales</taxon>
        <taxon>Eubacteriaceae</taxon>
        <taxon>Eubacterium</taxon>
    </lineage>
</organism>
<keyword evidence="6 8" id="KW-1133">Transmembrane helix</keyword>
<reference evidence="9 10" key="1">
    <citation type="submission" date="2010-08" db="EMBL/GenBank/DDBJ databases">
        <authorList>
            <consortium name="US DOE Joint Genome Institute (JGI-PGF)"/>
            <person name="Lucas S."/>
            <person name="Copeland A."/>
            <person name="Lapidus A."/>
            <person name="Cheng J.-F."/>
            <person name="Bruce D."/>
            <person name="Goodwin L."/>
            <person name="Pitluck S."/>
            <person name="Land M.L."/>
            <person name="Hauser L."/>
            <person name="Chang Y.-J."/>
            <person name="Anderson I.J."/>
            <person name="Johnson E."/>
            <person name="Mulhopadhyay B."/>
            <person name="Kyrpides N."/>
            <person name="Woyke T.J."/>
        </authorList>
    </citation>
    <scope>NUCLEOTIDE SEQUENCE [LARGE SCALE GENOMIC DNA]</scope>
    <source>
        <strain evidence="9 10">6</strain>
    </source>
</reference>
<feature type="transmembrane region" description="Helical" evidence="8">
    <location>
        <begin position="70"/>
        <end position="93"/>
    </location>
</feature>
<reference evidence="9 10" key="2">
    <citation type="submission" date="2012-02" db="EMBL/GenBank/DDBJ databases">
        <title>Improved High-Quality Draft sequence of Eubacterium cellulosolvens 6.</title>
        <authorList>
            <consortium name="US DOE Joint Genome Institute"/>
            <person name="Lucas S."/>
            <person name="Han J."/>
            <person name="Lapidus A."/>
            <person name="Cheng J.-F."/>
            <person name="Goodwin L."/>
            <person name="Pitluck S."/>
            <person name="Peters L."/>
            <person name="Mikhailova N."/>
            <person name="Gu W."/>
            <person name="Detter J.C."/>
            <person name="Han C."/>
            <person name="Tapia R."/>
            <person name="Land M."/>
            <person name="Hauser L."/>
            <person name="Kyrpides N."/>
            <person name="Ivanova N."/>
            <person name="Pagani I."/>
            <person name="Johnson E."/>
            <person name="Mukhopadhyay B."/>
            <person name="Anderson I."/>
            <person name="Woyke T."/>
        </authorList>
    </citation>
    <scope>NUCLEOTIDE SEQUENCE [LARGE SCALE GENOMIC DNA]</scope>
    <source>
        <strain evidence="9 10">6</strain>
    </source>
</reference>
<feature type="transmembrane region" description="Helical" evidence="8">
    <location>
        <begin position="99"/>
        <end position="121"/>
    </location>
</feature>
<evidence type="ECO:0000313" key="10">
    <source>
        <dbReference type="Proteomes" id="UP000005753"/>
    </source>
</evidence>
<feature type="transmembrane region" description="Helical" evidence="8">
    <location>
        <begin position="196"/>
        <end position="216"/>
    </location>
</feature>
<feature type="transmembrane region" description="Helical" evidence="8">
    <location>
        <begin position="254"/>
        <end position="277"/>
    </location>
</feature>
<keyword evidence="4 8" id="KW-1003">Cell membrane</keyword>
<evidence type="ECO:0000256" key="4">
    <source>
        <dbReference type="ARBA" id="ARBA00022475"/>
    </source>
</evidence>
<dbReference type="Proteomes" id="UP000005753">
    <property type="component" value="Chromosome"/>
</dbReference>
<keyword evidence="10" id="KW-1185">Reference proteome</keyword>
<comment type="similarity">
    <text evidence="2 8">Belongs to the alanine or glycine:cation symporter (AGCS) (TC 2.A.25) family.</text>
</comment>
<feature type="transmembrane region" description="Helical" evidence="8">
    <location>
        <begin position="14"/>
        <end position="37"/>
    </location>
</feature>
<evidence type="ECO:0000256" key="5">
    <source>
        <dbReference type="ARBA" id="ARBA00022692"/>
    </source>
</evidence>
<feature type="transmembrane region" description="Helical" evidence="8">
    <location>
        <begin position="407"/>
        <end position="430"/>
    </location>
</feature>
<dbReference type="NCBIfam" id="TIGR00835">
    <property type="entry name" value="agcS"/>
    <property type="match status" value="1"/>
</dbReference>
<dbReference type="Pfam" id="PF01235">
    <property type="entry name" value="Na_Ala_symp"/>
    <property type="match status" value="1"/>
</dbReference>
<dbReference type="InterPro" id="IPR001463">
    <property type="entry name" value="Na/Ala_symport"/>
</dbReference>
<dbReference type="GO" id="GO:0005886">
    <property type="term" value="C:plasma membrane"/>
    <property type="evidence" value="ECO:0007669"/>
    <property type="project" value="UniProtKB-SubCell"/>
</dbReference>
<evidence type="ECO:0000256" key="7">
    <source>
        <dbReference type="ARBA" id="ARBA00023136"/>
    </source>
</evidence>